<dbReference type="InParanoid" id="A0A0G4H6Y8"/>
<dbReference type="GO" id="GO:0005634">
    <property type="term" value="C:nucleus"/>
    <property type="evidence" value="ECO:0007669"/>
    <property type="project" value="TreeGrafter"/>
</dbReference>
<evidence type="ECO:0000259" key="4">
    <source>
        <dbReference type="PROSITE" id="PS50305"/>
    </source>
</evidence>
<gene>
    <name evidence="5" type="ORF">Vbra_2390</name>
</gene>
<dbReference type="STRING" id="1169540.A0A0G4H6Y8"/>
<dbReference type="InterPro" id="IPR050134">
    <property type="entry name" value="NAD-dep_sirtuin_deacylases"/>
</dbReference>
<keyword evidence="6" id="KW-1185">Reference proteome</keyword>
<dbReference type="InterPro" id="IPR026591">
    <property type="entry name" value="Sirtuin_cat_small_dom_sf"/>
</dbReference>
<feature type="active site" description="Proton acceptor" evidence="3">
    <location>
        <position position="128"/>
    </location>
</feature>
<keyword evidence="2" id="KW-0520">NAD</keyword>
<name>A0A0G4H6Y8_VITBC</name>
<sequence>MPLRSASLPETLAVILNDENTEVLIVTGAGLSKASGVPLYRSESGQADPFYERCGRRQAFLADPEAAWGHWRHIHDTPAWRNAQPNVGHFALSVLAEHGNGRIKIITQNVDGLLVQAGCPSDHVIEIHGRLGAFRCSNTTCHRSTRDPIVDTQHRSCPDCGTEALLPLVLLFDESLGFHQEDECHKAFQAHKAQEWMRWADVLLLVGTSCSTQATDRALELASKRHVPIWIINPASVQPLEYNTYGPPGCRPSTEEVDGRCVRHIRERVEDIAMRLLPNDDLRAHVNARMAA</sequence>
<reference evidence="5 6" key="1">
    <citation type="submission" date="2014-11" db="EMBL/GenBank/DDBJ databases">
        <authorList>
            <person name="Zhu J."/>
            <person name="Qi W."/>
            <person name="Song R."/>
        </authorList>
    </citation>
    <scope>NUCLEOTIDE SEQUENCE [LARGE SCALE GENOMIC DNA]</scope>
</reference>
<dbReference type="Pfam" id="PF02146">
    <property type="entry name" value="SIR2"/>
    <property type="match status" value="1"/>
</dbReference>
<dbReference type="InterPro" id="IPR029035">
    <property type="entry name" value="DHS-like_NAD/FAD-binding_dom"/>
</dbReference>
<dbReference type="InterPro" id="IPR003000">
    <property type="entry name" value="Sirtuin"/>
</dbReference>
<dbReference type="PROSITE" id="PS50305">
    <property type="entry name" value="SIRTUIN"/>
    <property type="match status" value="1"/>
</dbReference>
<dbReference type="GO" id="GO:0017136">
    <property type="term" value="F:histone deacetylase activity, NAD-dependent"/>
    <property type="evidence" value="ECO:0007669"/>
    <property type="project" value="TreeGrafter"/>
</dbReference>
<keyword evidence="3" id="KW-0479">Metal-binding</keyword>
<feature type="domain" description="Deacetylase sirtuin-type" evidence="4">
    <location>
        <begin position="1"/>
        <end position="283"/>
    </location>
</feature>
<dbReference type="PANTHER" id="PTHR11085:SF10">
    <property type="entry name" value="NAD-DEPENDENT PROTEIN DEACYLASE SIRTUIN-5, MITOCHONDRIAL-RELATED"/>
    <property type="match status" value="1"/>
</dbReference>
<dbReference type="SUPFAM" id="SSF52467">
    <property type="entry name" value="DHS-like NAD/FAD-binding domain"/>
    <property type="match status" value="1"/>
</dbReference>
<dbReference type="OMA" id="VWAWYLY"/>
<keyword evidence="1" id="KW-0808">Transferase</keyword>
<dbReference type="EMBL" id="CDMY01001044">
    <property type="protein sequence ID" value="CEM39589.1"/>
    <property type="molecule type" value="Genomic_DNA"/>
</dbReference>
<dbReference type="InterPro" id="IPR026590">
    <property type="entry name" value="Ssirtuin_cat_dom"/>
</dbReference>
<evidence type="ECO:0000256" key="1">
    <source>
        <dbReference type="ARBA" id="ARBA00022679"/>
    </source>
</evidence>
<protein>
    <recommendedName>
        <fullName evidence="4">Deacetylase sirtuin-type domain-containing protein</fullName>
    </recommendedName>
</protein>
<dbReference type="CDD" id="cd00296">
    <property type="entry name" value="SIR2"/>
    <property type="match status" value="1"/>
</dbReference>
<dbReference type="VEuPathDB" id="CryptoDB:Vbra_2390"/>
<evidence type="ECO:0000313" key="6">
    <source>
        <dbReference type="Proteomes" id="UP000041254"/>
    </source>
</evidence>
<accession>A0A0G4H6Y8</accession>
<dbReference type="Proteomes" id="UP000041254">
    <property type="component" value="Unassembled WGS sequence"/>
</dbReference>
<evidence type="ECO:0000313" key="5">
    <source>
        <dbReference type="EMBL" id="CEM39589.1"/>
    </source>
</evidence>
<proteinExistence type="predicted"/>
<feature type="binding site" evidence="3">
    <location>
        <position position="141"/>
    </location>
    <ligand>
        <name>Zn(2+)</name>
        <dbReference type="ChEBI" id="CHEBI:29105"/>
    </ligand>
</feature>
<dbReference type="PhylomeDB" id="A0A0G4H6Y8"/>
<dbReference type="Gene3D" id="3.40.50.1220">
    <property type="entry name" value="TPP-binding domain"/>
    <property type="match status" value="1"/>
</dbReference>
<evidence type="ECO:0000256" key="3">
    <source>
        <dbReference type="PROSITE-ProRule" id="PRU00236"/>
    </source>
</evidence>
<organism evidence="5 6">
    <name type="scientific">Vitrella brassicaformis (strain CCMP3155)</name>
    <dbReference type="NCBI Taxonomy" id="1169540"/>
    <lineage>
        <taxon>Eukaryota</taxon>
        <taxon>Sar</taxon>
        <taxon>Alveolata</taxon>
        <taxon>Colpodellida</taxon>
        <taxon>Vitrellaceae</taxon>
        <taxon>Vitrella</taxon>
    </lineage>
</organism>
<dbReference type="AlphaFoldDB" id="A0A0G4H6Y8"/>
<dbReference type="Gene3D" id="3.30.1600.10">
    <property type="entry name" value="SIR2/SIRT2 'Small Domain"/>
    <property type="match status" value="1"/>
</dbReference>
<feature type="binding site" evidence="3">
    <location>
        <position position="160"/>
    </location>
    <ligand>
        <name>Zn(2+)</name>
        <dbReference type="ChEBI" id="CHEBI:29105"/>
    </ligand>
</feature>
<dbReference type="PANTHER" id="PTHR11085">
    <property type="entry name" value="NAD-DEPENDENT PROTEIN DEACYLASE SIRTUIN-5, MITOCHONDRIAL-RELATED"/>
    <property type="match status" value="1"/>
</dbReference>
<evidence type="ECO:0000256" key="2">
    <source>
        <dbReference type="ARBA" id="ARBA00023027"/>
    </source>
</evidence>
<feature type="binding site" evidence="3">
    <location>
        <position position="157"/>
    </location>
    <ligand>
        <name>Zn(2+)</name>
        <dbReference type="ChEBI" id="CHEBI:29105"/>
    </ligand>
</feature>
<dbReference type="OrthoDB" id="424302at2759"/>
<keyword evidence="3" id="KW-0862">Zinc</keyword>
<dbReference type="GO" id="GO:0070403">
    <property type="term" value="F:NAD+ binding"/>
    <property type="evidence" value="ECO:0007669"/>
    <property type="project" value="InterPro"/>
</dbReference>
<feature type="binding site" evidence="3">
    <location>
        <position position="136"/>
    </location>
    <ligand>
        <name>Zn(2+)</name>
        <dbReference type="ChEBI" id="CHEBI:29105"/>
    </ligand>
</feature>
<dbReference type="GO" id="GO:0046872">
    <property type="term" value="F:metal ion binding"/>
    <property type="evidence" value="ECO:0007669"/>
    <property type="project" value="UniProtKB-KW"/>
</dbReference>